<name>A0AAU9D7M4_9LACO</name>
<sequence length="59" mass="6895">MTKRLNVFRGENVNYQECFTLAVRKLLSLINIFSTSVLSWILIIVKIFGICRTNEVKFN</sequence>
<keyword evidence="1" id="KW-0812">Transmembrane</keyword>
<protein>
    <submittedName>
        <fullName evidence="2">Uncharacterized protein</fullName>
    </submittedName>
</protein>
<dbReference type="Proteomes" id="UP001321861">
    <property type="component" value="Chromosome"/>
</dbReference>
<keyword evidence="1" id="KW-0472">Membrane</keyword>
<keyword evidence="3" id="KW-1185">Reference proteome</keyword>
<proteinExistence type="predicted"/>
<evidence type="ECO:0000256" key="1">
    <source>
        <dbReference type="SAM" id="Phobius"/>
    </source>
</evidence>
<reference evidence="2 3" key="1">
    <citation type="journal article" date="2023" name="Microbiol. Spectr.">
        <title>Symbiosis of Carpenter Bees with Uncharacterized Lactic Acid Bacteria Showing NAD Auxotrophy.</title>
        <authorList>
            <person name="Kawasaki S."/>
            <person name="Ozawa K."/>
            <person name="Mori T."/>
            <person name="Yamamoto A."/>
            <person name="Ito M."/>
            <person name="Ohkuma M."/>
            <person name="Sakamoto M."/>
            <person name="Matsutani M."/>
        </authorList>
    </citation>
    <scope>NUCLEOTIDE SEQUENCE [LARGE SCALE GENOMIC DNA]</scope>
    <source>
        <strain evidence="2 3">XA3</strain>
    </source>
</reference>
<evidence type="ECO:0000313" key="2">
    <source>
        <dbReference type="EMBL" id="BDR59548.1"/>
    </source>
</evidence>
<evidence type="ECO:0000313" key="3">
    <source>
        <dbReference type="Proteomes" id="UP001321861"/>
    </source>
</evidence>
<keyword evidence="1" id="KW-1133">Transmembrane helix</keyword>
<dbReference type="KEGG" id="xap:XA3_19890"/>
<feature type="transmembrane region" description="Helical" evidence="1">
    <location>
        <begin position="29"/>
        <end position="49"/>
    </location>
</feature>
<accession>A0AAU9D7M4</accession>
<organism evidence="2 3">
    <name type="scientific">Xylocopilactobacillus apicola</name>
    <dbReference type="NCBI Taxonomy" id="2932184"/>
    <lineage>
        <taxon>Bacteria</taxon>
        <taxon>Bacillati</taxon>
        <taxon>Bacillota</taxon>
        <taxon>Bacilli</taxon>
        <taxon>Lactobacillales</taxon>
        <taxon>Lactobacillaceae</taxon>
        <taxon>Xylocopilactobacillus</taxon>
    </lineage>
</organism>
<gene>
    <name evidence="2" type="ORF">XA3_19890</name>
</gene>
<dbReference type="EMBL" id="AP026802">
    <property type="protein sequence ID" value="BDR59548.1"/>
    <property type="molecule type" value="Genomic_DNA"/>
</dbReference>
<dbReference type="AlphaFoldDB" id="A0AAU9D7M4"/>